<name>A0A6J5P1M1_9CAUD</name>
<evidence type="ECO:0000313" key="2">
    <source>
        <dbReference type="EMBL" id="CAB4163238.1"/>
    </source>
</evidence>
<dbReference type="Pfam" id="PF16778">
    <property type="entry name" value="Phage_tail_APC"/>
    <property type="match status" value="1"/>
</dbReference>
<gene>
    <name evidence="2" type="ORF">UFOVP800_13</name>
</gene>
<protein>
    <submittedName>
        <fullName evidence="2">Phage tail assembly chaperone protein</fullName>
    </submittedName>
</protein>
<dbReference type="Gene3D" id="6.10.140.1310">
    <property type="match status" value="1"/>
</dbReference>
<organism evidence="2">
    <name type="scientific">uncultured Caudovirales phage</name>
    <dbReference type="NCBI Taxonomy" id="2100421"/>
    <lineage>
        <taxon>Viruses</taxon>
        <taxon>Duplodnaviria</taxon>
        <taxon>Heunggongvirae</taxon>
        <taxon>Uroviricota</taxon>
        <taxon>Caudoviricetes</taxon>
        <taxon>Peduoviridae</taxon>
        <taxon>Maltschvirus</taxon>
        <taxon>Maltschvirus maltsch</taxon>
    </lineage>
</organism>
<sequence length="68" mass="8087">MIYELRNDYMEPMQEVRWKRDILLLESDWTQLPDAPVNRDAWATYRQALRDFPATWTAGPTADFPDTP</sequence>
<dbReference type="EMBL" id="LR796755">
    <property type="protein sequence ID" value="CAB4163238.1"/>
    <property type="molecule type" value="Genomic_DNA"/>
</dbReference>
<accession>A0A6J5P1M1</accession>
<reference evidence="2" key="1">
    <citation type="submission" date="2020-04" db="EMBL/GenBank/DDBJ databases">
        <authorList>
            <person name="Chiriac C."/>
            <person name="Salcher M."/>
            <person name="Ghai R."/>
            <person name="Kavagutti S V."/>
        </authorList>
    </citation>
    <scope>NUCLEOTIDE SEQUENCE</scope>
</reference>
<feature type="domain" description="Phage tail assembly chaperone-like" evidence="1">
    <location>
        <begin position="13"/>
        <end position="68"/>
    </location>
</feature>
<evidence type="ECO:0000259" key="1">
    <source>
        <dbReference type="Pfam" id="PF16778"/>
    </source>
</evidence>
<proteinExistence type="predicted"/>
<dbReference type="InterPro" id="IPR031893">
    <property type="entry name" value="Phage_tail_APC"/>
</dbReference>